<dbReference type="Gene3D" id="1.10.150.130">
    <property type="match status" value="1"/>
</dbReference>
<reference evidence="4 5" key="1">
    <citation type="submission" date="2020-12" db="EMBL/GenBank/DDBJ databases">
        <title>FDA dAtabase for Regulatory Grade micrObial Sequences (FDA-ARGOS): Supporting development and validation of Infectious Disease Dx tests.</title>
        <authorList>
            <person name="Sproer C."/>
            <person name="Gronow S."/>
            <person name="Severitt S."/>
            <person name="Schroder I."/>
            <person name="Tallon L."/>
            <person name="Sadzewicz L."/>
            <person name="Zhao X."/>
            <person name="Boylan J."/>
            <person name="Ott S."/>
            <person name="Bowen H."/>
            <person name="Vavikolanu K."/>
            <person name="Mehta A."/>
            <person name="Aluvathingal J."/>
            <person name="Nadendla S."/>
            <person name="Lowell S."/>
            <person name="Myers T."/>
            <person name="Yan Y."/>
            <person name="Sichtig H."/>
        </authorList>
    </citation>
    <scope>NUCLEOTIDE SEQUENCE [LARGE SCALE GENOMIC DNA]</scope>
    <source>
        <strain evidence="4 5">FDAARGOS_986</strain>
    </source>
</reference>
<dbReference type="GeneID" id="69550572"/>
<gene>
    <name evidence="4" type="ORF">I6H43_04785</name>
</gene>
<name>A0A7T4ABL4_AERJA</name>
<dbReference type="InterPro" id="IPR002104">
    <property type="entry name" value="Integrase_catalytic"/>
</dbReference>
<proteinExistence type="predicted"/>
<keyword evidence="2" id="KW-0233">DNA recombination</keyword>
<dbReference type="InterPro" id="IPR013762">
    <property type="entry name" value="Integrase-like_cat_sf"/>
</dbReference>
<organism evidence="4 5">
    <name type="scientific">Aeromonas jandaei</name>
    <dbReference type="NCBI Taxonomy" id="650"/>
    <lineage>
        <taxon>Bacteria</taxon>
        <taxon>Pseudomonadati</taxon>
        <taxon>Pseudomonadota</taxon>
        <taxon>Gammaproteobacteria</taxon>
        <taxon>Aeromonadales</taxon>
        <taxon>Aeromonadaceae</taxon>
        <taxon>Aeromonas</taxon>
    </lineage>
</organism>
<evidence type="ECO:0000313" key="4">
    <source>
        <dbReference type="EMBL" id="QQB20852.1"/>
    </source>
</evidence>
<dbReference type="Pfam" id="PF00589">
    <property type="entry name" value="Phage_integrase"/>
    <property type="match status" value="1"/>
</dbReference>
<evidence type="ECO:0000256" key="1">
    <source>
        <dbReference type="ARBA" id="ARBA00023125"/>
    </source>
</evidence>
<evidence type="ECO:0000313" key="5">
    <source>
        <dbReference type="Proteomes" id="UP000595481"/>
    </source>
</evidence>
<feature type="domain" description="Tyr recombinase" evidence="3">
    <location>
        <begin position="178"/>
        <end position="400"/>
    </location>
</feature>
<dbReference type="EMBL" id="CP066092">
    <property type="protein sequence ID" value="QQB20852.1"/>
    <property type="molecule type" value="Genomic_DNA"/>
</dbReference>
<accession>A0A7T4ABL4</accession>
<dbReference type="RefSeq" id="WP_082035523.1">
    <property type="nucleotide sequence ID" value="NZ_CAWMFX010000052.1"/>
</dbReference>
<keyword evidence="5" id="KW-1185">Reference proteome</keyword>
<sequence length="454" mass="52063">MSKVVIAKNTNLRFLTTSRKIGGSRELPLPMILKKGGSFDWAANAYLTEIGGGARSYNVKLSASTVIKKAYSLNLFCSFLEELDIELNNINDSTLYSFISHLKERDINDDTLLSHGKTALNYIIFLTNRNADWNLSTNQKDPEKQFKVHYSIKTYKKGTFETKYNHHDSFSGLIHISYDMEYVRDHELLMWYEAIETSNYHPQLSEFLTSRWQALTTALNITGSRISEVHQIKRSMIKDAAKSLFTPNQKIVIRNIPVSKGKYSGKFRQVQTTSEDLQILLWHVQLIEATFKSLDHDAIFVDSRTGKALTATYLKNYTKKVINTSKYRHQLSHLTNHSFRHRFITLLIAREIKKLTASGSFSNILSVASTACRKVTLHASNQTLSHYIHLATEYNREDSSDTLGLENEATPLRIRVQKMLTTVKLLRQKQIDDKQALEDLVHSLDSLSPFFERN</sequence>
<evidence type="ECO:0000256" key="2">
    <source>
        <dbReference type="ARBA" id="ARBA00023172"/>
    </source>
</evidence>
<dbReference type="InterPro" id="IPR011010">
    <property type="entry name" value="DNA_brk_join_enz"/>
</dbReference>
<protein>
    <submittedName>
        <fullName evidence="4">Site-specific integrase</fullName>
    </submittedName>
</protein>
<dbReference type="InterPro" id="IPR010998">
    <property type="entry name" value="Integrase_recombinase_N"/>
</dbReference>
<dbReference type="PROSITE" id="PS51898">
    <property type="entry name" value="TYR_RECOMBINASE"/>
    <property type="match status" value="1"/>
</dbReference>
<evidence type="ECO:0000259" key="3">
    <source>
        <dbReference type="PROSITE" id="PS51898"/>
    </source>
</evidence>
<keyword evidence="1" id="KW-0238">DNA-binding</keyword>
<dbReference type="SUPFAM" id="SSF56349">
    <property type="entry name" value="DNA breaking-rejoining enzymes"/>
    <property type="match status" value="1"/>
</dbReference>
<dbReference type="Proteomes" id="UP000595481">
    <property type="component" value="Chromosome"/>
</dbReference>
<dbReference type="Gene3D" id="1.10.443.10">
    <property type="entry name" value="Intergrase catalytic core"/>
    <property type="match status" value="1"/>
</dbReference>